<evidence type="ECO:0000313" key="2">
    <source>
        <dbReference type="Proteomes" id="UP001357485"/>
    </source>
</evidence>
<feature type="non-terminal residue" evidence="1">
    <location>
        <position position="1"/>
    </location>
</feature>
<gene>
    <name evidence="1" type="ORF">LTR16_009111</name>
</gene>
<sequence length="51" mass="5447">VESIFTNSMVKLTTLTNSFRIMVGACGRAEHPARVGGLTPAKDLDVEVRTG</sequence>
<organism evidence="1 2">
    <name type="scientific">Cryomyces antarcticus</name>
    <dbReference type="NCBI Taxonomy" id="329879"/>
    <lineage>
        <taxon>Eukaryota</taxon>
        <taxon>Fungi</taxon>
        <taxon>Dikarya</taxon>
        <taxon>Ascomycota</taxon>
        <taxon>Pezizomycotina</taxon>
        <taxon>Dothideomycetes</taxon>
        <taxon>Dothideomycetes incertae sedis</taxon>
        <taxon>Cryomyces</taxon>
    </lineage>
</organism>
<dbReference type="Proteomes" id="UP001357485">
    <property type="component" value="Unassembled WGS sequence"/>
</dbReference>
<dbReference type="EMBL" id="JAVRRA010002305">
    <property type="protein sequence ID" value="KAK5277998.1"/>
    <property type="molecule type" value="Genomic_DNA"/>
</dbReference>
<keyword evidence="2" id="KW-1185">Reference proteome</keyword>
<proteinExistence type="predicted"/>
<name>A0ABR0M2W6_9PEZI</name>
<evidence type="ECO:0000313" key="1">
    <source>
        <dbReference type="EMBL" id="KAK5277998.1"/>
    </source>
</evidence>
<reference evidence="1 2" key="1">
    <citation type="submission" date="2023-08" db="EMBL/GenBank/DDBJ databases">
        <title>Black Yeasts Isolated from many extreme environments.</title>
        <authorList>
            <person name="Coleine C."/>
            <person name="Stajich J.E."/>
            <person name="Selbmann L."/>
        </authorList>
    </citation>
    <scope>NUCLEOTIDE SEQUENCE [LARGE SCALE GENOMIC DNA]</scope>
    <source>
        <strain evidence="1 2">CCFEE 536</strain>
    </source>
</reference>
<accession>A0ABR0M2W6</accession>
<protein>
    <submittedName>
        <fullName evidence="1">Uncharacterized protein</fullName>
    </submittedName>
</protein>
<comment type="caution">
    <text evidence="1">The sequence shown here is derived from an EMBL/GenBank/DDBJ whole genome shotgun (WGS) entry which is preliminary data.</text>
</comment>